<keyword evidence="1" id="KW-0732">Signal</keyword>
<dbReference type="AlphaFoldDB" id="Q22N71"/>
<protein>
    <recommendedName>
        <fullName evidence="4">Transmembrane protein</fullName>
    </recommendedName>
</protein>
<accession>Q22N71</accession>
<dbReference type="EMBL" id="GG662857">
    <property type="protein sequence ID" value="EAR86914.1"/>
    <property type="molecule type" value="Genomic_DNA"/>
</dbReference>
<dbReference type="RefSeq" id="XP_001007159.1">
    <property type="nucleotide sequence ID" value="XM_001007159.3"/>
</dbReference>
<feature type="signal peptide" evidence="1">
    <location>
        <begin position="1"/>
        <end position="19"/>
    </location>
</feature>
<dbReference type="KEGG" id="tet:TTHERM_00213640"/>
<dbReference type="Proteomes" id="UP000009168">
    <property type="component" value="Unassembled WGS sequence"/>
</dbReference>
<evidence type="ECO:0000313" key="2">
    <source>
        <dbReference type="EMBL" id="EAR86914.1"/>
    </source>
</evidence>
<reference evidence="3" key="1">
    <citation type="journal article" date="2006" name="PLoS Biol.">
        <title>Macronuclear genome sequence of the ciliate Tetrahymena thermophila, a model eukaryote.</title>
        <authorList>
            <person name="Eisen J.A."/>
            <person name="Coyne R.S."/>
            <person name="Wu M."/>
            <person name="Wu D."/>
            <person name="Thiagarajan M."/>
            <person name="Wortman J.R."/>
            <person name="Badger J.H."/>
            <person name="Ren Q."/>
            <person name="Amedeo P."/>
            <person name="Jones K.M."/>
            <person name="Tallon L.J."/>
            <person name="Delcher A.L."/>
            <person name="Salzberg S.L."/>
            <person name="Silva J.C."/>
            <person name="Haas B.J."/>
            <person name="Majoros W.H."/>
            <person name="Farzad M."/>
            <person name="Carlton J.M."/>
            <person name="Smith R.K. Jr."/>
            <person name="Garg J."/>
            <person name="Pearlman R.E."/>
            <person name="Karrer K.M."/>
            <person name="Sun L."/>
            <person name="Manning G."/>
            <person name="Elde N.C."/>
            <person name="Turkewitz A.P."/>
            <person name="Asai D.J."/>
            <person name="Wilkes D.E."/>
            <person name="Wang Y."/>
            <person name="Cai H."/>
            <person name="Collins K."/>
            <person name="Stewart B.A."/>
            <person name="Lee S.R."/>
            <person name="Wilamowska K."/>
            <person name="Weinberg Z."/>
            <person name="Ruzzo W.L."/>
            <person name="Wloga D."/>
            <person name="Gaertig J."/>
            <person name="Frankel J."/>
            <person name="Tsao C.-C."/>
            <person name="Gorovsky M.A."/>
            <person name="Keeling P.J."/>
            <person name="Waller R.F."/>
            <person name="Patron N.J."/>
            <person name="Cherry J.M."/>
            <person name="Stover N.A."/>
            <person name="Krieger C.J."/>
            <person name="del Toro C."/>
            <person name="Ryder H.F."/>
            <person name="Williamson S.C."/>
            <person name="Barbeau R.A."/>
            <person name="Hamilton E.P."/>
            <person name="Orias E."/>
        </authorList>
    </citation>
    <scope>NUCLEOTIDE SEQUENCE [LARGE SCALE GENOMIC DNA]</scope>
    <source>
        <strain evidence="3">SB210</strain>
    </source>
</reference>
<name>Q22N71_TETTS</name>
<keyword evidence="3" id="KW-1185">Reference proteome</keyword>
<dbReference type="PANTHER" id="PTHR34859">
    <property type="entry name" value="UNNAMED PRODUCT"/>
    <property type="match status" value="1"/>
</dbReference>
<feature type="chain" id="PRO_5004201061" description="Transmembrane protein" evidence="1">
    <location>
        <begin position="20"/>
        <end position="303"/>
    </location>
</feature>
<evidence type="ECO:0000256" key="1">
    <source>
        <dbReference type="SAM" id="SignalP"/>
    </source>
</evidence>
<evidence type="ECO:0008006" key="4">
    <source>
        <dbReference type="Google" id="ProtNLM"/>
    </source>
</evidence>
<dbReference type="GeneID" id="7829064"/>
<organism evidence="2 3">
    <name type="scientific">Tetrahymena thermophila (strain SB210)</name>
    <dbReference type="NCBI Taxonomy" id="312017"/>
    <lineage>
        <taxon>Eukaryota</taxon>
        <taxon>Sar</taxon>
        <taxon>Alveolata</taxon>
        <taxon>Ciliophora</taxon>
        <taxon>Intramacronucleata</taxon>
        <taxon>Oligohymenophorea</taxon>
        <taxon>Hymenostomatida</taxon>
        <taxon>Tetrahymenina</taxon>
        <taxon>Tetrahymenidae</taxon>
        <taxon>Tetrahymena</taxon>
    </lineage>
</organism>
<dbReference type="HOGENOM" id="CLU_065283_0_0_1"/>
<dbReference type="InParanoid" id="Q22N71"/>
<dbReference type="PANTHER" id="PTHR34859:SF2">
    <property type="entry name" value="LYSM DOMAIN-CONTAINING PROTEIN"/>
    <property type="match status" value="1"/>
</dbReference>
<sequence length="303" mass="33760">MKNASLILVICILLCSAQALLPKNYLKGESDIAQCFGDIEKSVGDLKQIADELKKLEFKKALQELGDLMKVLDKVIEKCADATCWMKAQQRCENETEGACEESGLIWYPKCKKGYHADGCCVCVQDCPSGFADQGFECAKPSAYGRGAGYPWEFGDDLSLNEAMKRCEHDNPQLGCEQWGLVIYPKCQPNFHNFDCCICSPNCPAGMTDIGVSCQKETYGRGVGFVDGKCIEENWNNFTPIEKFGKCVQQAEQIVKDIEDLVKSVEDKSDMWNTLKLAYVLLQHTNPFLEHCVDPLVPKTSSN</sequence>
<proteinExistence type="predicted"/>
<gene>
    <name evidence="2" type="ORF">TTHERM_00213640</name>
</gene>
<evidence type="ECO:0000313" key="3">
    <source>
        <dbReference type="Proteomes" id="UP000009168"/>
    </source>
</evidence>
<dbReference type="OrthoDB" id="310692at2759"/>